<evidence type="ECO:0000313" key="2">
    <source>
        <dbReference type="EMBL" id="PHJ38446.1"/>
    </source>
</evidence>
<accession>A0A2C6MGC4</accession>
<dbReference type="NCBIfam" id="NF008528">
    <property type="entry name" value="PRK11463.1-2"/>
    <property type="match status" value="1"/>
</dbReference>
<dbReference type="Proteomes" id="UP000222564">
    <property type="component" value="Unassembled WGS sequence"/>
</dbReference>
<keyword evidence="3" id="KW-1185">Reference proteome</keyword>
<evidence type="ECO:0000313" key="3">
    <source>
        <dbReference type="Proteomes" id="UP000222564"/>
    </source>
</evidence>
<gene>
    <name evidence="2" type="ORF">P378_09710</name>
</gene>
<evidence type="ECO:0000256" key="1">
    <source>
        <dbReference type="SAM" id="Phobius"/>
    </source>
</evidence>
<protein>
    <submittedName>
        <fullName evidence="2">Exlusion protein FxsA</fullName>
    </submittedName>
</protein>
<feature type="transmembrane region" description="Helical" evidence="1">
    <location>
        <begin position="26"/>
        <end position="46"/>
    </location>
</feature>
<reference evidence="2 3" key="1">
    <citation type="submission" date="2013-09" db="EMBL/GenBank/DDBJ databases">
        <title>Biodegradation of hydrocarbons in the deep terrestrial subsurface : characterization of a microbial consortium composed of two Desulfotomaculum species originating from a deep geological formation.</title>
        <authorList>
            <person name="Aullo T."/>
            <person name="Berlendis S."/>
            <person name="Lascourreges J.-F."/>
            <person name="Dessort D."/>
            <person name="Saint-Laurent S."/>
            <person name="Schraauwers B."/>
            <person name="Mas J."/>
            <person name="Magot M."/>
            <person name="Ranchou-Peyruse A."/>
        </authorList>
    </citation>
    <scope>NUCLEOTIDE SEQUENCE [LARGE SCALE GENOMIC DNA]</scope>
    <source>
        <strain evidence="2 3">Bs107</strain>
    </source>
</reference>
<organism evidence="2 3">
    <name type="scientific">Desulforamulus profundi</name>
    <dbReference type="NCBI Taxonomy" id="1383067"/>
    <lineage>
        <taxon>Bacteria</taxon>
        <taxon>Bacillati</taxon>
        <taxon>Bacillota</taxon>
        <taxon>Clostridia</taxon>
        <taxon>Eubacteriales</taxon>
        <taxon>Peptococcaceae</taxon>
        <taxon>Desulforamulus</taxon>
    </lineage>
</organism>
<keyword evidence="1" id="KW-0812">Transmembrane</keyword>
<keyword evidence="1" id="KW-0472">Membrane</keyword>
<dbReference type="InterPro" id="IPR007313">
    <property type="entry name" value="FxsA"/>
</dbReference>
<comment type="caution">
    <text evidence="2">The sequence shown here is derived from an EMBL/GenBank/DDBJ whole genome shotgun (WGS) entry which is preliminary data.</text>
</comment>
<dbReference type="GO" id="GO:0016020">
    <property type="term" value="C:membrane"/>
    <property type="evidence" value="ECO:0007669"/>
    <property type="project" value="InterPro"/>
</dbReference>
<feature type="transmembrane region" description="Helical" evidence="1">
    <location>
        <begin position="75"/>
        <end position="100"/>
    </location>
</feature>
<proteinExistence type="predicted"/>
<dbReference type="Pfam" id="PF04186">
    <property type="entry name" value="FxsA"/>
    <property type="match status" value="1"/>
</dbReference>
<dbReference type="AlphaFoldDB" id="A0A2C6MGC4"/>
<dbReference type="EMBL" id="AWQQ01000049">
    <property type="protein sequence ID" value="PHJ38446.1"/>
    <property type="molecule type" value="Genomic_DNA"/>
</dbReference>
<keyword evidence="1" id="KW-1133">Transmembrane helix</keyword>
<dbReference type="PANTHER" id="PTHR35335">
    <property type="entry name" value="UPF0716 PROTEIN FXSA"/>
    <property type="match status" value="1"/>
</dbReference>
<sequence length="129" mass="14406">MRRFLILLLAVPIIEMLILVETGRRFGFWTTLGILIVLGLLGIFLVRTQGFAVVGKIKQEISLGQVPTTSLLDGLLVLASGLLLLTPGLLTDFVGLAILFEPVRRVLRLKLKSFILRSFLPGRLLRIKW</sequence>
<name>A0A2C6MGC4_9FIRM</name>
<dbReference type="PANTHER" id="PTHR35335:SF1">
    <property type="entry name" value="UPF0716 PROTEIN FXSA"/>
    <property type="match status" value="1"/>
</dbReference>